<keyword evidence="3" id="KW-1185">Reference proteome</keyword>
<dbReference type="STRING" id="1209989.TepRe1_0149"/>
<dbReference type="OrthoDB" id="2243651at2"/>
<accession>F4LS95</accession>
<dbReference type="HOGENOM" id="CLU_126994_0_0_9"/>
<dbReference type="Proteomes" id="UP000010802">
    <property type="component" value="Chromosome"/>
</dbReference>
<gene>
    <name evidence="2" type="primary">trpP</name>
    <name evidence="2" type="ordered locus">TEPIRE1_0161</name>
</gene>
<proteinExistence type="predicted"/>
<dbReference type="Pfam" id="PF17099">
    <property type="entry name" value="TrpP"/>
    <property type="match status" value="1"/>
</dbReference>
<dbReference type="EMBL" id="HF563609">
    <property type="protein sequence ID" value="CCP24849.1"/>
    <property type="molecule type" value="Genomic_DNA"/>
</dbReference>
<feature type="transmembrane region" description="Helical" evidence="1">
    <location>
        <begin position="101"/>
        <end position="125"/>
    </location>
</feature>
<dbReference type="RefSeq" id="WP_013777282.1">
    <property type="nucleotide sequence ID" value="NC_015519.1"/>
</dbReference>
<keyword evidence="1" id="KW-0472">Membrane</keyword>
<sequence length="170" mass="17894">MKLRDMILTSLLIAIGLVLHYIVPPIMGGMKPDFLLSMLFVALYIDSSPKNALLAGILAGIFSAMTTGFPGGQIANMCDKMVTAFAVIAMIKVFSKLNQNAAVIITAIIGTIISGTVFLGTALFVVGSLPLAFPVLFTTVVLPAAAINTVATFICYKVVASMQKSVLHKA</sequence>
<keyword evidence="1" id="KW-0812">Transmembrane</keyword>
<evidence type="ECO:0000313" key="2">
    <source>
        <dbReference type="EMBL" id="CCP24849.1"/>
    </source>
</evidence>
<dbReference type="Gene3D" id="1.10.1760.20">
    <property type="match status" value="1"/>
</dbReference>
<dbReference type="InterPro" id="IPR031360">
    <property type="entry name" value="TrpP"/>
</dbReference>
<dbReference type="eggNOG" id="ENOG5032SBU">
    <property type="taxonomic scope" value="Bacteria"/>
</dbReference>
<feature type="transmembrane region" description="Helical" evidence="1">
    <location>
        <begin position="52"/>
        <end position="71"/>
    </location>
</feature>
<accession>L0RXB8</accession>
<protein>
    <submittedName>
        <fullName evidence="2">Putative tryptophan transport protein</fullName>
    </submittedName>
</protein>
<dbReference type="PATRIC" id="fig|1209989.3.peg.180"/>
<evidence type="ECO:0000256" key="1">
    <source>
        <dbReference type="SAM" id="Phobius"/>
    </source>
</evidence>
<dbReference type="AlphaFoldDB" id="F4LS95"/>
<feature type="transmembrane region" description="Helical" evidence="1">
    <location>
        <begin position="131"/>
        <end position="159"/>
    </location>
</feature>
<organism evidence="2 3">
    <name type="scientific">Tepidanaerobacter acetatoxydans (strain DSM 21804 / JCM 16047 / Re1)</name>
    <dbReference type="NCBI Taxonomy" id="1209989"/>
    <lineage>
        <taxon>Bacteria</taxon>
        <taxon>Bacillati</taxon>
        <taxon>Bacillota</taxon>
        <taxon>Clostridia</taxon>
        <taxon>Thermosediminibacterales</taxon>
        <taxon>Tepidanaerobacteraceae</taxon>
        <taxon>Tepidanaerobacter</taxon>
    </lineage>
</organism>
<evidence type="ECO:0000313" key="3">
    <source>
        <dbReference type="Proteomes" id="UP000010802"/>
    </source>
</evidence>
<dbReference type="KEGG" id="tae:TepiRe1_0161"/>
<keyword evidence="1" id="KW-1133">Transmembrane helix</keyword>
<dbReference type="KEGG" id="tep:TepRe1_0149"/>
<reference evidence="3" key="1">
    <citation type="journal article" date="2013" name="Genome Announc.">
        <title>First genome sequence of a syntrophic acetate-oxidizing bacterium, Tepidanaerobacter acetatoxydans strain Re1.</title>
        <authorList>
            <person name="Manzoor S."/>
            <person name="Bongcam-Rudloff E."/>
            <person name="Schnurer A."/>
            <person name="Muller B."/>
        </authorList>
    </citation>
    <scope>NUCLEOTIDE SEQUENCE [LARGE SCALE GENOMIC DNA]</scope>
    <source>
        <strain evidence="3">Re1</strain>
    </source>
</reference>
<name>F4LS95_TEPAE</name>